<proteinExistence type="predicted"/>
<dbReference type="AlphaFoldDB" id="A0A3P3XQJ0"/>
<gene>
    <name evidence="3" type="ORF">SPIRO4BDMA_50083</name>
</gene>
<feature type="region of interest" description="Disordered" evidence="1">
    <location>
        <begin position="22"/>
        <end position="91"/>
    </location>
</feature>
<dbReference type="Pfam" id="PF00881">
    <property type="entry name" value="Nitroreductase"/>
    <property type="match status" value="1"/>
</dbReference>
<dbReference type="EMBL" id="FWDO01000005">
    <property type="protein sequence ID" value="SLM18568.1"/>
    <property type="molecule type" value="Genomic_DNA"/>
</dbReference>
<feature type="domain" description="Nitroreductase" evidence="2">
    <location>
        <begin position="106"/>
        <end position="281"/>
    </location>
</feature>
<reference evidence="3" key="1">
    <citation type="submission" date="2017-02" db="EMBL/GenBank/DDBJ databases">
        <authorList>
            <person name="Regsiter A."/>
            <person name="William W."/>
        </authorList>
    </citation>
    <scope>NUCLEOTIDE SEQUENCE</scope>
    <source>
        <strain evidence="3">BdmA 4</strain>
    </source>
</reference>
<dbReference type="PANTHER" id="PTHR43745">
    <property type="entry name" value="NITROREDUCTASE MJ1384-RELATED"/>
    <property type="match status" value="1"/>
</dbReference>
<dbReference type="InterPro" id="IPR000415">
    <property type="entry name" value="Nitroreductase-like"/>
</dbReference>
<dbReference type="NCBIfam" id="TIGR03605">
    <property type="entry name" value="antibiot_sagB"/>
    <property type="match status" value="1"/>
</dbReference>
<organism evidence="3">
    <name type="scientific">uncultured spirochete</name>
    <dbReference type="NCBI Taxonomy" id="156406"/>
    <lineage>
        <taxon>Bacteria</taxon>
        <taxon>Pseudomonadati</taxon>
        <taxon>Spirochaetota</taxon>
        <taxon>Spirochaetia</taxon>
        <taxon>Spirochaetales</taxon>
        <taxon>environmental samples</taxon>
    </lineage>
</organism>
<sequence length="286" mass="31277">MQYERFEGRWFLKSNWHLVKSGQSDQSKGVPVPLQEEPPAPEDCIIDLPSPDSLFKGEVADAVSRASENEEGPPSSEGPGVPSPAETGTKSSGLARAAVLYGLLHSRKSRRKYSADPLALGELSYLLWTIEGVKENRGKFSFRTTPSGGARHPLDIYIFAHKIRGLNVGLYRYLPVEHQLVLERQGDDSEALNEALNGQFWNAACVVMWAAVPYRSEWRYGKAADKLVALDAGHSCQNLYLACESLGLGTCAIGAYDQEKLDAYLGLDGGDMFALYVAPVGRLTPS</sequence>
<evidence type="ECO:0000313" key="3">
    <source>
        <dbReference type="EMBL" id="SLM18568.1"/>
    </source>
</evidence>
<evidence type="ECO:0000259" key="2">
    <source>
        <dbReference type="Pfam" id="PF00881"/>
    </source>
</evidence>
<dbReference type="InterPro" id="IPR029479">
    <property type="entry name" value="Nitroreductase"/>
</dbReference>
<dbReference type="InterPro" id="IPR052544">
    <property type="entry name" value="Bacteriocin_Proc_Enz"/>
</dbReference>
<dbReference type="GO" id="GO:0016491">
    <property type="term" value="F:oxidoreductase activity"/>
    <property type="evidence" value="ECO:0007669"/>
    <property type="project" value="InterPro"/>
</dbReference>
<protein>
    <submittedName>
        <fullName evidence="3">SagB-type dehydrogenase domain protein</fullName>
    </submittedName>
</protein>
<dbReference type="SUPFAM" id="SSF55469">
    <property type="entry name" value="FMN-dependent nitroreductase-like"/>
    <property type="match status" value="1"/>
</dbReference>
<dbReference type="CDD" id="cd02142">
    <property type="entry name" value="McbC_SagB-like_oxidoreductase"/>
    <property type="match status" value="1"/>
</dbReference>
<accession>A0A3P3XQJ0</accession>
<feature type="compositionally biased region" description="Low complexity" evidence="1">
    <location>
        <begin position="72"/>
        <end position="86"/>
    </location>
</feature>
<dbReference type="InterPro" id="IPR020051">
    <property type="entry name" value="SagB-type_dehydrogenase"/>
</dbReference>
<evidence type="ECO:0000256" key="1">
    <source>
        <dbReference type="SAM" id="MobiDB-lite"/>
    </source>
</evidence>
<dbReference type="PANTHER" id="PTHR43745:SF2">
    <property type="entry name" value="NITROREDUCTASE MJ1384-RELATED"/>
    <property type="match status" value="1"/>
</dbReference>
<name>A0A3P3XQJ0_9SPIR</name>
<dbReference type="Gene3D" id="3.40.109.10">
    <property type="entry name" value="NADH Oxidase"/>
    <property type="match status" value="1"/>
</dbReference>